<gene>
    <name evidence="5" type="ORF">NQ317_011877</name>
</gene>
<feature type="binding site" evidence="2">
    <location>
        <position position="8"/>
    </location>
    <ligand>
        <name>Zn(2+)</name>
        <dbReference type="ChEBI" id="CHEBI:29105"/>
    </ligand>
</feature>
<evidence type="ECO:0000259" key="4">
    <source>
        <dbReference type="PROSITE" id="PS51915"/>
    </source>
</evidence>
<name>A0ABQ9JU58_9CUCU</name>
<keyword evidence="2" id="KW-0862">Zinc</keyword>
<feature type="binding site" evidence="2">
    <location>
        <position position="11"/>
    </location>
    <ligand>
        <name>Zn(2+)</name>
        <dbReference type="ChEBI" id="CHEBI:29105"/>
    </ligand>
</feature>
<dbReference type="SMART" id="SM00868">
    <property type="entry name" value="zf-AD"/>
    <property type="match status" value="1"/>
</dbReference>
<reference evidence="5" key="1">
    <citation type="journal article" date="2023" name="Insect Mol. Biol.">
        <title>Genome sequencing provides insights into the evolution of gene families encoding plant cell wall-degrading enzymes in longhorned beetles.</title>
        <authorList>
            <person name="Shin N.R."/>
            <person name="Okamura Y."/>
            <person name="Kirsch R."/>
            <person name="Pauchet Y."/>
        </authorList>
    </citation>
    <scope>NUCLEOTIDE SEQUENCE</scope>
    <source>
        <strain evidence="5">MMC_N1</strain>
    </source>
</reference>
<feature type="binding site" evidence="2">
    <location>
        <position position="49"/>
    </location>
    <ligand>
        <name>Zn(2+)</name>
        <dbReference type="ChEBI" id="CHEBI:29105"/>
    </ligand>
</feature>
<keyword evidence="1" id="KW-0863">Zinc-finger</keyword>
<comment type="caution">
    <text evidence="5">The sequence shown here is derived from an EMBL/GenBank/DDBJ whole genome shotgun (WGS) entry which is preliminary data.</text>
</comment>
<dbReference type="EMBL" id="JAPWTJ010000175">
    <property type="protein sequence ID" value="KAJ8981598.1"/>
    <property type="molecule type" value="Genomic_DNA"/>
</dbReference>
<dbReference type="PROSITE" id="PS50157">
    <property type="entry name" value="ZINC_FINGER_C2H2_2"/>
    <property type="match status" value="1"/>
</dbReference>
<feature type="binding site" evidence="2">
    <location>
        <position position="52"/>
    </location>
    <ligand>
        <name>Zn(2+)</name>
        <dbReference type="ChEBI" id="CHEBI:29105"/>
    </ligand>
</feature>
<evidence type="ECO:0000256" key="1">
    <source>
        <dbReference type="PROSITE-ProRule" id="PRU00042"/>
    </source>
</evidence>
<feature type="domain" description="C2H2-type" evidence="3">
    <location>
        <begin position="165"/>
        <end position="183"/>
    </location>
</feature>
<evidence type="ECO:0000256" key="2">
    <source>
        <dbReference type="PROSITE-ProRule" id="PRU01263"/>
    </source>
</evidence>
<evidence type="ECO:0000313" key="6">
    <source>
        <dbReference type="Proteomes" id="UP001162164"/>
    </source>
</evidence>
<evidence type="ECO:0000259" key="3">
    <source>
        <dbReference type="PROSITE" id="PS50157"/>
    </source>
</evidence>
<accession>A0ABQ9JU58</accession>
<keyword evidence="2" id="KW-0479">Metal-binding</keyword>
<keyword evidence="6" id="KW-1185">Reference proteome</keyword>
<dbReference type="InterPro" id="IPR012934">
    <property type="entry name" value="Znf_AD"/>
</dbReference>
<evidence type="ECO:0000313" key="5">
    <source>
        <dbReference type="EMBL" id="KAJ8981598.1"/>
    </source>
</evidence>
<evidence type="ECO:0008006" key="7">
    <source>
        <dbReference type="Google" id="ProtNLM"/>
    </source>
</evidence>
<proteinExistence type="predicted"/>
<organism evidence="5 6">
    <name type="scientific">Molorchus minor</name>
    <dbReference type="NCBI Taxonomy" id="1323400"/>
    <lineage>
        <taxon>Eukaryota</taxon>
        <taxon>Metazoa</taxon>
        <taxon>Ecdysozoa</taxon>
        <taxon>Arthropoda</taxon>
        <taxon>Hexapoda</taxon>
        <taxon>Insecta</taxon>
        <taxon>Pterygota</taxon>
        <taxon>Neoptera</taxon>
        <taxon>Endopterygota</taxon>
        <taxon>Coleoptera</taxon>
        <taxon>Polyphaga</taxon>
        <taxon>Cucujiformia</taxon>
        <taxon>Chrysomeloidea</taxon>
        <taxon>Cerambycidae</taxon>
        <taxon>Lamiinae</taxon>
        <taxon>Monochamini</taxon>
        <taxon>Molorchus</taxon>
    </lineage>
</organism>
<feature type="domain" description="ZAD" evidence="4">
    <location>
        <begin position="6"/>
        <end position="76"/>
    </location>
</feature>
<dbReference type="Proteomes" id="UP001162164">
    <property type="component" value="Unassembled WGS sequence"/>
</dbReference>
<protein>
    <recommendedName>
        <fullName evidence="7">ZAD domain-containing protein</fullName>
    </recommendedName>
</protein>
<dbReference type="InterPro" id="IPR013087">
    <property type="entry name" value="Znf_C2H2_type"/>
</dbReference>
<dbReference type="Pfam" id="PF07776">
    <property type="entry name" value="zf-AD"/>
    <property type="match status" value="1"/>
</dbReference>
<dbReference type="Gene3D" id="3.40.1800.20">
    <property type="match status" value="1"/>
</dbReference>
<dbReference type="SUPFAM" id="SSF57716">
    <property type="entry name" value="Glucocorticoid receptor-like (DNA-binding domain)"/>
    <property type="match status" value="1"/>
</dbReference>
<dbReference type="PROSITE" id="PS51915">
    <property type="entry name" value="ZAD"/>
    <property type="match status" value="1"/>
</dbReference>
<sequence length="205" mass="23577">MMISKKICRICLHSGELKPFLMESKLYHLFQKLIPTEPDLEEELPKHVCLTCTKELQNILNFFEKCKYSEKVLKSIIEKKNIKETNIRKLDQDVPKMCAENGVKEAFINLALENTNIKLGIDTIKLLPTVKIQIDSDSKLDAKVKNEHSYSKSILNAFVVTDKLYSCEYCNKTFKSLSDLEDHNTFPDKAIVINHCTAHGEQKKV</sequence>